<dbReference type="InterPro" id="IPR036812">
    <property type="entry name" value="NAD(P)_OxRdtase_dom_sf"/>
</dbReference>
<dbReference type="KEGG" id="coh:EAV92_06415"/>
<dbReference type="Pfam" id="PF00248">
    <property type="entry name" value="Aldo_ket_red"/>
    <property type="match status" value="1"/>
</dbReference>
<evidence type="ECO:0000259" key="1">
    <source>
        <dbReference type="Pfam" id="PF00248"/>
    </source>
</evidence>
<dbReference type="PANTHER" id="PTHR43312:SF1">
    <property type="entry name" value="NADP-DEPENDENT OXIDOREDUCTASE DOMAIN-CONTAINING PROTEIN"/>
    <property type="match status" value="1"/>
</dbReference>
<dbReference type="CDD" id="cd19095">
    <property type="entry name" value="AKR_PA4992-like"/>
    <property type="match status" value="1"/>
</dbReference>
<evidence type="ECO:0000313" key="3">
    <source>
        <dbReference type="Proteomes" id="UP000269097"/>
    </source>
</evidence>
<gene>
    <name evidence="2" type="ORF">EAV92_06415</name>
</gene>
<dbReference type="EMBL" id="CP033433">
    <property type="protein sequence ID" value="AYQ72234.1"/>
    <property type="molecule type" value="Genomic_DNA"/>
</dbReference>
<feature type="domain" description="NADP-dependent oxidoreductase" evidence="1">
    <location>
        <begin position="16"/>
        <end position="285"/>
    </location>
</feature>
<keyword evidence="3" id="KW-1185">Reference proteome</keyword>
<protein>
    <submittedName>
        <fullName evidence="2">Aldo/keto reductase</fullName>
    </submittedName>
</protein>
<dbReference type="GO" id="GO:0016491">
    <property type="term" value="F:oxidoreductase activity"/>
    <property type="evidence" value="ECO:0007669"/>
    <property type="project" value="InterPro"/>
</dbReference>
<sequence>MEKRTYGKTGMNVSVLGFGGAEIGFQGASPSQVDKLLGSALDAGLNVIDTAECYKNSEELIGQSVSHRRSEYYLFTKCGHAAGLELPDWDPAMLEQSIDRSLKRLKTDYIDLIHLHSCSEEVLRRGDVIEVLQRARDKGKTRFIGYSGDHAAALYAVKTGLFDSLMTSLNIADQEALDEILPEAAKRDMGVVIKRPVANVAWRHSQEPDPKAYEHTYWKRLQKLDYGFLQEGGQAAVGQALRFTLSAPGVHTAIVGTANPGRWADNARLLEEGPLPSEDFEAIRRRWKNTAEPDWIGQE</sequence>
<dbReference type="Gene3D" id="3.20.20.100">
    <property type="entry name" value="NADP-dependent oxidoreductase domain"/>
    <property type="match status" value="1"/>
</dbReference>
<organism evidence="2 3">
    <name type="scientific">Cohnella candidum</name>
    <dbReference type="NCBI Taxonomy" id="2674991"/>
    <lineage>
        <taxon>Bacteria</taxon>
        <taxon>Bacillati</taxon>
        <taxon>Bacillota</taxon>
        <taxon>Bacilli</taxon>
        <taxon>Bacillales</taxon>
        <taxon>Paenibacillaceae</taxon>
        <taxon>Cohnella</taxon>
    </lineage>
</organism>
<dbReference type="Proteomes" id="UP000269097">
    <property type="component" value="Chromosome"/>
</dbReference>
<dbReference type="AlphaFoldDB" id="A0A3G3JVM9"/>
<proteinExistence type="predicted"/>
<accession>A0A3G3JVM9</accession>
<dbReference type="InterPro" id="IPR020471">
    <property type="entry name" value="AKR"/>
</dbReference>
<dbReference type="PANTHER" id="PTHR43312">
    <property type="entry name" value="D-THREO-ALDOSE 1-DEHYDROGENASE"/>
    <property type="match status" value="1"/>
</dbReference>
<dbReference type="SUPFAM" id="SSF51430">
    <property type="entry name" value="NAD(P)-linked oxidoreductase"/>
    <property type="match status" value="1"/>
</dbReference>
<dbReference type="RefSeq" id="WP_123040294.1">
    <property type="nucleotide sequence ID" value="NZ_CP033433.1"/>
</dbReference>
<reference evidence="2 3" key="1">
    <citation type="submission" date="2018-10" db="EMBL/GenBank/DDBJ databases">
        <title>Genome Sequence of Cohnella sp.</title>
        <authorList>
            <person name="Srinivasan S."/>
            <person name="Kim M.K."/>
        </authorList>
    </citation>
    <scope>NUCLEOTIDE SEQUENCE [LARGE SCALE GENOMIC DNA]</scope>
    <source>
        <strain evidence="2 3">18JY8-7</strain>
    </source>
</reference>
<evidence type="ECO:0000313" key="2">
    <source>
        <dbReference type="EMBL" id="AYQ72234.1"/>
    </source>
</evidence>
<dbReference type="InterPro" id="IPR053135">
    <property type="entry name" value="AKR2_Oxidoreductase"/>
</dbReference>
<dbReference type="InterPro" id="IPR023210">
    <property type="entry name" value="NADP_OxRdtase_dom"/>
</dbReference>
<name>A0A3G3JVM9_9BACL</name>
<dbReference type="PRINTS" id="PR00069">
    <property type="entry name" value="ALDKETRDTASE"/>
</dbReference>